<protein>
    <submittedName>
        <fullName evidence="2">Uncharacterized protein</fullName>
    </submittedName>
</protein>
<keyword evidence="3" id="KW-1185">Reference proteome</keyword>
<comment type="caution">
    <text evidence="2">The sequence shown here is derived from an EMBL/GenBank/DDBJ whole genome shotgun (WGS) entry which is preliminary data.</text>
</comment>
<proteinExistence type="predicted"/>
<organism evidence="2 3">
    <name type="scientific">Geodia barretti</name>
    <name type="common">Barrett's horny sponge</name>
    <dbReference type="NCBI Taxonomy" id="519541"/>
    <lineage>
        <taxon>Eukaryota</taxon>
        <taxon>Metazoa</taxon>
        <taxon>Porifera</taxon>
        <taxon>Demospongiae</taxon>
        <taxon>Heteroscleromorpha</taxon>
        <taxon>Tetractinellida</taxon>
        <taxon>Astrophorina</taxon>
        <taxon>Geodiidae</taxon>
        <taxon>Geodia</taxon>
    </lineage>
</organism>
<evidence type="ECO:0000256" key="1">
    <source>
        <dbReference type="SAM" id="MobiDB-lite"/>
    </source>
</evidence>
<name>A0AA35RK46_GEOBA</name>
<feature type="compositionally biased region" description="Basic residues" evidence="1">
    <location>
        <begin position="27"/>
        <end position="39"/>
    </location>
</feature>
<gene>
    <name evidence="2" type="ORF">GBAR_LOCUS7536</name>
</gene>
<accession>A0AA35RK46</accession>
<sequence length="113" mass="12297">MQVDSSEHEETAKSKLTTADHVIYKQQKAKKGPKKHQLKLSKPVPSKITQLKQGGRGGGGRGGPSGSHGESLHTIRSGELTALRRFEDSDDSCDSNPFSDMEDACQDLIARLH</sequence>
<reference evidence="2" key="1">
    <citation type="submission" date="2023-03" db="EMBL/GenBank/DDBJ databases">
        <authorList>
            <person name="Steffen K."/>
            <person name="Cardenas P."/>
        </authorList>
    </citation>
    <scope>NUCLEOTIDE SEQUENCE</scope>
</reference>
<feature type="region of interest" description="Disordered" evidence="1">
    <location>
        <begin position="1"/>
        <end position="77"/>
    </location>
</feature>
<evidence type="ECO:0000313" key="3">
    <source>
        <dbReference type="Proteomes" id="UP001174909"/>
    </source>
</evidence>
<feature type="compositionally biased region" description="Basic and acidic residues" evidence="1">
    <location>
        <begin position="1"/>
        <end position="13"/>
    </location>
</feature>
<dbReference type="EMBL" id="CASHTH010001120">
    <property type="protein sequence ID" value="CAI8011751.1"/>
    <property type="molecule type" value="Genomic_DNA"/>
</dbReference>
<dbReference type="AlphaFoldDB" id="A0AA35RK46"/>
<feature type="compositionally biased region" description="Gly residues" evidence="1">
    <location>
        <begin position="54"/>
        <end position="66"/>
    </location>
</feature>
<dbReference type="Proteomes" id="UP001174909">
    <property type="component" value="Unassembled WGS sequence"/>
</dbReference>
<evidence type="ECO:0000313" key="2">
    <source>
        <dbReference type="EMBL" id="CAI8011751.1"/>
    </source>
</evidence>